<proteinExistence type="predicted"/>
<dbReference type="SUPFAM" id="SSF46689">
    <property type="entry name" value="Homeodomain-like"/>
    <property type="match status" value="1"/>
</dbReference>
<evidence type="ECO:0000259" key="2">
    <source>
        <dbReference type="Pfam" id="PF05225"/>
    </source>
</evidence>
<accession>A0A9P0MXU0</accession>
<dbReference type="Gene3D" id="1.10.10.60">
    <property type="entry name" value="Homeodomain-like"/>
    <property type="match status" value="1"/>
</dbReference>
<dbReference type="AlphaFoldDB" id="A0A9P0MXU0"/>
<evidence type="ECO:0000313" key="3">
    <source>
        <dbReference type="EMBL" id="CAH1408191.1"/>
    </source>
</evidence>
<dbReference type="Pfam" id="PF05225">
    <property type="entry name" value="HTH_psq"/>
    <property type="match status" value="1"/>
</dbReference>
<comment type="subcellular location">
    <subcellularLocation>
        <location evidence="1">Nucleus</location>
    </subcellularLocation>
</comment>
<dbReference type="GO" id="GO:0005634">
    <property type="term" value="C:nucleus"/>
    <property type="evidence" value="ECO:0007669"/>
    <property type="project" value="UniProtKB-SubCell"/>
</dbReference>
<name>A0A9P0MXU0_NEZVI</name>
<sequence>MSRRNVYMKYSDDAMSLAIQAVLKRNMSVRKASNLYYVPFSTLYGRVQAARAQAVGGVVADIYIMRGSLTSRVKFNMVPFRITLEAISFWLEKNQGNLERIVPTASSISLTAICFQF</sequence>
<dbReference type="OrthoDB" id="6628079at2759"/>
<evidence type="ECO:0000256" key="1">
    <source>
        <dbReference type="ARBA" id="ARBA00004123"/>
    </source>
</evidence>
<dbReference type="Proteomes" id="UP001152798">
    <property type="component" value="Chromosome 7"/>
</dbReference>
<protein>
    <recommendedName>
        <fullName evidence="2">HTH psq-type domain-containing protein</fullName>
    </recommendedName>
</protein>
<dbReference type="InterPro" id="IPR007889">
    <property type="entry name" value="HTH_Psq"/>
</dbReference>
<dbReference type="InterPro" id="IPR009057">
    <property type="entry name" value="Homeodomain-like_sf"/>
</dbReference>
<dbReference type="EMBL" id="OV725083">
    <property type="protein sequence ID" value="CAH1408191.1"/>
    <property type="molecule type" value="Genomic_DNA"/>
</dbReference>
<organism evidence="3 4">
    <name type="scientific">Nezara viridula</name>
    <name type="common">Southern green stink bug</name>
    <name type="synonym">Cimex viridulus</name>
    <dbReference type="NCBI Taxonomy" id="85310"/>
    <lineage>
        <taxon>Eukaryota</taxon>
        <taxon>Metazoa</taxon>
        <taxon>Ecdysozoa</taxon>
        <taxon>Arthropoda</taxon>
        <taxon>Hexapoda</taxon>
        <taxon>Insecta</taxon>
        <taxon>Pterygota</taxon>
        <taxon>Neoptera</taxon>
        <taxon>Paraneoptera</taxon>
        <taxon>Hemiptera</taxon>
        <taxon>Heteroptera</taxon>
        <taxon>Panheteroptera</taxon>
        <taxon>Pentatomomorpha</taxon>
        <taxon>Pentatomoidea</taxon>
        <taxon>Pentatomidae</taxon>
        <taxon>Pentatominae</taxon>
        <taxon>Nezara</taxon>
    </lineage>
</organism>
<reference evidence="3" key="1">
    <citation type="submission" date="2022-01" db="EMBL/GenBank/DDBJ databases">
        <authorList>
            <person name="King R."/>
        </authorList>
    </citation>
    <scope>NUCLEOTIDE SEQUENCE</scope>
</reference>
<feature type="domain" description="HTH psq-type" evidence="2">
    <location>
        <begin position="12"/>
        <end position="47"/>
    </location>
</feature>
<evidence type="ECO:0000313" key="4">
    <source>
        <dbReference type="Proteomes" id="UP001152798"/>
    </source>
</evidence>
<dbReference type="GO" id="GO:0003677">
    <property type="term" value="F:DNA binding"/>
    <property type="evidence" value="ECO:0007669"/>
    <property type="project" value="InterPro"/>
</dbReference>
<gene>
    <name evidence="3" type="ORF">NEZAVI_LOCUS15766</name>
</gene>
<keyword evidence="4" id="KW-1185">Reference proteome</keyword>